<dbReference type="EMBL" id="JAVRQU010000022">
    <property type="protein sequence ID" value="KAK5691100.1"/>
    <property type="molecule type" value="Genomic_DNA"/>
</dbReference>
<gene>
    <name evidence="2" type="ORF">LTR97_011752</name>
</gene>
<reference evidence="2" key="1">
    <citation type="submission" date="2023-08" db="EMBL/GenBank/DDBJ databases">
        <title>Black Yeasts Isolated from many extreme environments.</title>
        <authorList>
            <person name="Coleine C."/>
            <person name="Stajich J.E."/>
            <person name="Selbmann L."/>
        </authorList>
    </citation>
    <scope>NUCLEOTIDE SEQUENCE</scope>
    <source>
        <strain evidence="2">CCFEE 5810</strain>
    </source>
</reference>
<comment type="caution">
    <text evidence="2">The sequence shown here is derived from an EMBL/GenBank/DDBJ whole genome shotgun (WGS) entry which is preliminary data.</text>
</comment>
<feature type="region of interest" description="Disordered" evidence="1">
    <location>
        <begin position="130"/>
        <end position="241"/>
    </location>
</feature>
<evidence type="ECO:0000313" key="3">
    <source>
        <dbReference type="Proteomes" id="UP001310594"/>
    </source>
</evidence>
<evidence type="ECO:0000313" key="2">
    <source>
        <dbReference type="EMBL" id="KAK5691100.1"/>
    </source>
</evidence>
<evidence type="ECO:0000256" key="1">
    <source>
        <dbReference type="SAM" id="MobiDB-lite"/>
    </source>
</evidence>
<accession>A0AAN7ZVH1</accession>
<protein>
    <submittedName>
        <fullName evidence="2">Uncharacterized protein</fullName>
    </submittedName>
</protein>
<proteinExistence type="predicted"/>
<feature type="region of interest" description="Disordered" evidence="1">
    <location>
        <begin position="29"/>
        <end position="95"/>
    </location>
</feature>
<name>A0AAN7ZVH1_9PEZI</name>
<organism evidence="2 3">
    <name type="scientific">Elasticomyces elasticus</name>
    <dbReference type="NCBI Taxonomy" id="574655"/>
    <lineage>
        <taxon>Eukaryota</taxon>
        <taxon>Fungi</taxon>
        <taxon>Dikarya</taxon>
        <taxon>Ascomycota</taxon>
        <taxon>Pezizomycotina</taxon>
        <taxon>Dothideomycetes</taxon>
        <taxon>Dothideomycetidae</taxon>
        <taxon>Mycosphaerellales</taxon>
        <taxon>Teratosphaeriaceae</taxon>
        <taxon>Elasticomyces</taxon>
    </lineage>
</organism>
<dbReference type="Proteomes" id="UP001310594">
    <property type="component" value="Unassembled WGS sequence"/>
</dbReference>
<dbReference type="AlphaFoldDB" id="A0AAN7ZVH1"/>
<sequence length="241" mass="26258">MALHNKSSANQGRVAGKWTDLFAQKRREELESRKAEQDAVGQSAYETAGDPPNPSHLKAFNSFEERTPVSSQAEIVPPGNFAQEPTVRAPAASSQLDSCNPYDYETALQDPIEAVTASNVLAALRQARRLGRPGDAAYENGDMPAFGIAEGRADRWPVPGTKSREHRDGDSDSPGSESGENDEAEQAGWEPPPSPTYRQVWEWQDHFDEVDGEVFPSGEDGGSKRRGDSGDDDLDDGHYAQ</sequence>